<dbReference type="AlphaFoldDB" id="A0A9J6GQK0"/>
<dbReference type="FunFam" id="3.30.160.60:FF:000446">
    <property type="entry name" value="Zinc finger protein"/>
    <property type="match status" value="1"/>
</dbReference>
<evidence type="ECO:0000313" key="6">
    <source>
        <dbReference type="EMBL" id="KAH9376953.1"/>
    </source>
</evidence>
<dbReference type="PANTHER" id="PTHR46105">
    <property type="entry name" value="AGAP004733-PA"/>
    <property type="match status" value="1"/>
</dbReference>
<dbReference type="InterPro" id="IPR013087">
    <property type="entry name" value="Znf_C2H2_type"/>
</dbReference>
<protein>
    <recommendedName>
        <fullName evidence="5">C2H2-type domain-containing protein</fullName>
    </recommendedName>
</protein>
<reference evidence="6 7" key="1">
    <citation type="journal article" date="2020" name="Cell">
        <title>Large-Scale Comparative Analyses of Tick Genomes Elucidate Their Genetic Diversity and Vector Capacities.</title>
        <authorList>
            <consortium name="Tick Genome and Microbiome Consortium (TIGMIC)"/>
            <person name="Jia N."/>
            <person name="Wang J."/>
            <person name="Shi W."/>
            <person name="Du L."/>
            <person name="Sun Y."/>
            <person name="Zhan W."/>
            <person name="Jiang J.F."/>
            <person name="Wang Q."/>
            <person name="Zhang B."/>
            <person name="Ji P."/>
            <person name="Bell-Sakyi L."/>
            <person name="Cui X.M."/>
            <person name="Yuan T.T."/>
            <person name="Jiang B.G."/>
            <person name="Yang W.F."/>
            <person name="Lam T.T."/>
            <person name="Chang Q.C."/>
            <person name="Ding S.J."/>
            <person name="Wang X.J."/>
            <person name="Zhu J.G."/>
            <person name="Ruan X.D."/>
            <person name="Zhao L."/>
            <person name="Wei J.T."/>
            <person name="Ye R.Z."/>
            <person name="Que T.C."/>
            <person name="Du C.H."/>
            <person name="Zhou Y.H."/>
            <person name="Cheng J.X."/>
            <person name="Dai P.F."/>
            <person name="Guo W.B."/>
            <person name="Han X.H."/>
            <person name="Huang E.J."/>
            <person name="Li L.F."/>
            <person name="Wei W."/>
            <person name="Gao Y.C."/>
            <person name="Liu J.Z."/>
            <person name="Shao H.Z."/>
            <person name="Wang X."/>
            <person name="Wang C.C."/>
            <person name="Yang T.C."/>
            <person name="Huo Q.B."/>
            <person name="Li W."/>
            <person name="Chen H.Y."/>
            <person name="Chen S.E."/>
            <person name="Zhou L.G."/>
            <person name="Ni X.B."/>
            <person name="Tian J.H."/>
            <person name="Sheng Y."/>
            <person name="Liu T."/>
            <person name="Pan Y.S."/>
            <person name="Xia L.Y."/>
            <person name="Li J."/>
            <person name="Zhao F."/>
            <person name="Cao W.C."/>
        </authorList>
    </citation>
    <scope>NUCLEOTIDE SEQUENCE [LARGE SCALE GENOMIC DNA]</scope>
    <source>
        <strain evidence="6">HaeL-2018</strain>
    </source>
</reference>
<dbReference type="Gene3D" id="3.30.160.60">
    <property type="entry name" value="Classic Zinc Finger"/>
    <property type="match status" value="2"/>
</dbReference>
<evidence type="ECO:0000259" key="5">
    <source>
        <dbReference type="PROSITE" id="PS50157"/>
    </source>
</evidence>
<evidence type="ECO:0000256" key="4">
    <source>
        <dbReference type="PROSITE-ProRule" id="PRU00042"/>
    </source>
</evidence>
<gene>
    <name evidence="6" type="ORF">HPB48_002732</name>
</gene>
<dbReference type="SMART" id="SM00355">
    <property type="entry name" value="ZnF_C2H2"/>
    <property type="match status" value="2"/>
</dbReference>
<dbReference type="PROSITE" id="PS00028">
    <property type="entry name" value="ZINC_FINGER_C2H2_1"/>
    <property type="match status" value="2"/>
</dbReference>
<organism evidence="6 7">
    <name type="scientific">Haemaphysalis longicornis</name>
    <name type="common">Bush tick</name>
    <dbReference type="NCBI Taxonomy" id="44386"/>
    <lineage>
        <taxon>Eukaryota</taxon>
        <taxon>Metazoa</taxon>
        <taxon>Ecdysozoa</taxon>
        <taxon>Arthropoda</taxon>
        <taxon>Chelicerata</taxon>
        <taxon>Arachnida</taxon>
        <taxon>Acari</taxon>
        <taxon>Parasitiformes</taxon>
        <taxon>Ixodida</taxon>
        <taxon>Ixodoidea</taxon>
        <taxon>Ixodidae</taxon>
        <taxon>Haemaphysalinae</taxon>
        <taxon>Haemaphysalis</taxon>
    </lineage>
</organism>
<feature type="domain" description="C2H2-type" evidence="5">
    <location>
        <begin position="64"/>
        <end position="91"/>
    </location>
</feature>
<dbReference type="PROSITE" id="PS50157">
    <property type="entry name" value="ZINC_FINGER_C2H2_2"/>
    <property type="match status" value="2"/>
</dbReference>
<dbReference type="VEuPathDB" id="VectorBase:HLOH_041641"/>
<keyword evidence="3" id="KW-0862">Zinc</keyword>
<dbReference type="GO" id="GO:0008270">
    <property type="term" value="F:zinc ion binding"/>
    <property type="evidence" value="ECO:0007669"/>
    <property type="project" value="UniProtKB-KW"/>
</dbReference>
<evidence type="ECO:0000313" key="7">
    <source>
        <dbReference type="Proteomes" id="UP000821853"/>
    </source>
</evidence>
<dbReference type="EMBL" id="JABSTR010000008">
    <property type="protein sequence ID" value="KAH9376953.1"/>
    <property type="molecule type" value="Genomic_DNA"/>
</dbReference>
<accession>A0A9J6GQK0</accession>
<dbReference type="SUPFAM" id="SSF57667">
    <property type="entry name" value="beta-beta-alpha zinc fingers"/>
    <property type="match status" value="1"/>
</dbReference>
<dbReference type="OMA" id="HTRIHAM"/>
<evidence type="ECO:0000256" key="1">
    <source>
        <dbReference type="ARBA" id="ARBA00022723"/>
    </source>
</evidence>
<dbReference type="GO" id="GO:0005634">
    <property type="term" value="C:nucleus"/>
    <property type="evidence" value="ECO:0007669"/>
    <property type="project" value="UniProtKB-ARBA"/>
</dbReference>
<dbReference type="GO" id="GO:0000978">
    <property type="term" value="F:RNA polymerase II cis-regulatory region sequence-specific DNA binding"/>
    <property type="evidence" value="ECO:0007669"/>
    <property type="project" value="TreeGrafter"/>
</dbReference>
<keyword evidence="1" id="KW-0479">Metal-binding</keyword>
<dbReference type="InterPro" id="IPR050457">
    <property type="entry name" value="ZnFinger_BTB_dom_contain"/>
</dbReference>
<dbReference type="OrthoDB" id="6429583at2759"/>
<dbReference type="InterPro" id="IPR036236">
    <property type="entry name" value="Znf_C2H2_sf"/>
</dbReference>
<evidence type="ECO:0000256" key="3">
    <source>
        <dbReference type="ARBA" id="ARBA00022833"/>
    </source>
</evidence>
<keyword evidence="7" id="KW-1185">Reference proteome</keyword>
<evidence type="ECO:0000256" key="2">
    <source>
        <dbReference type="ARBA" id="ARBA00022771"/>
    </source>
</evidence>
<comment type="caution">
    <text evidence="6">The sequence shown here is derived from an EMBL/GenBank/DDBJ whole genome shotgun (WGS) entry which is preliminary data.</text>
</comment>
<proteinExistence type="predicted"/>
<dbReference type="PANTHER" id="PTHR46105:SF28">
    <property type="entry name" value="ZINC FINGER PROTEIN 37-LIKE"/>
    <property type="match status" value="1"/>
</dbReference>
<name>A0A9J6GQK0_HAELO</name>
<dbReference type="Pfam" id="PF00096">
    <property type="entry name" value="zf-C2H2"/>
    <property type="match status" value="2"/>
</dbReference>
<dbReference type="Proteomes" id="UP000821853">
    <property type="component" value="Unassembled WGS sequence"/>
</dbReference>
<feature type="domain" description="C2H2-type" evidence="5">
    <location>
        <begin position="92"/>
        <end position="119"/>
    </location>
</feature>
<sequence length="135" mass="15222">MSAPEVFVIKQEVINEASHDEPMIVASAYADDSEEDVVEEVDEIIPGAENAASTTSPGGARCRVPCPTCHKVLANRTTLLKHIRIHTDERPYPCALCKRRFRQKEHRDKHTRIHAMVKTRPRSFKLPAHLGQHPP</sequence>
<dbReference type="GO" id="GO:0000981">
    <property type="term" value="F:DNA-binding transcription factor activity, RNA polymerase II-specific"/>
    <property type="evidence" value="ECO:0007669"/>
    <property type="project" value="TreeGrafter"/>
</dbReference>
<keyword evidence="2 4" id="KW-0863">Zinc-finger</keyword>